<dbReference type="OrthoDB" id="3295178at2"/>
<keyword evidence="1" id="KW-1133">Transmembrane helix</keyword>
<dbReference type="PANTHER" id="PTHR37290:SF1">
    <property type="entry name" value="INNER MEMBRANE PROTEIN YIAA"/>
    <property type="match status" value="1"/>
</dbReference>
<evidence type="ECO:0000259" key="2">
    <source>
        <dbReference type="Pfam" id="PF05360"/>
    </source>
</evidence>
<dbReference type="InterPro" id="IPR008024">
    <property type="entry name" value="YiaAB"/>
</dbReference>
<dbReference type="Proteomes" id="UP000463700">
    <property type="component" value="Unassembled WGS sequence"/>
</dbReference>
<reference evidence="3 4" key="1">
    <citation type="journal article" date="2020" name="Int. J. Syst. Evol. Microbiol.">
        <title>Paraburkholderia madseniana sp. nov., a phenolic acid-degrading bacterium isolated from acidic forest soil.</title>
        <authorList>
            <person name="Wilhelm R.C."/>
            <person name="Murphy S.J.L."/>
            <person name="Feriancek N.M."/>
            <person name="Karasz D.C."/>
            <person name="DeRito C.M."/>
            <person name="Newman J.D."/>
            <person name="Buckley D.H."/>
        </authorList>
    </citation>
    <scope>NUCLEOTIDE SEQUENCE [LARGE SCALE GENOMIC DNA]</scope>
    <source>
        <strain evidence="3 4">RP11</strain>
    </source>
</reference>
<dbReference type="PANTHER" id="PTHR37290">
    <property type="entry name" value="INNER MEMBRANE PROTEIN YIAA-RELATED"/>
    <property type="match status" value="1"/>
</dbReference>
<dbReference type="EMBL" id="VOSW01000107">
    <property type="protein sequence ID" value="KAE8754894.1"/>
    <property type="molecule type" value="Genomic_DNA"/>
</dbReference>
<proteinExistence type="predicted"/>
<evidence type="ECO:0000256" key="1">
    <source>
        <dbReference type="SAM" id="Phobius"/>
    </source>
</evidence>
<keyword evidence="1" id="KW-0812">Transmembrane</keyword>
<feature type="transmembrane region" description="Helical" evidence="1">
    <location>
        <begin position="74"/>
        <end position="95"/>
    </location>
</feature>
<feature type="domain" description="YiaAB two helix" evidence="2">
    <location>
        <begin position="12"/>
        <end position="64"/>
    </location>
</feature>
<feature type="transmembrane region" description="Helical" evidence="1">
    <location>
        <begin position="12"/>
        <end position="30"/>
    </location>
</feature>
<accession>A0A6N6W563</accession>
<gene>
    <name evidence="3" type="ORF">FSO04_37360</name>
</gene>
<dbReference type="AlphaFoldDB" id="A0A6N6W563"/>
<feature type="domain" description="YiaAB two helix" evidence="2">
    <location>
        <begin position="75"/>
        <end position="124"/>
    </location>
</feature>
<feature type="transmembrane region" description="Helical" evidence="1">
    <location>
        <begin position="107"/>
        <end position="131"/>
    </location>
</feature>
<evidence type="ECO:0000313" key="4">
    <source>
        <dbReference type="Proteomes" id="UP000463700"/>
    </source>
</evidence>
<organism evidence="3 4">
    <name type="scientific">Paraburkholderia madseniana</name>
    <dbReference type="NCBI Taxonomy" id="2599607"/>
    <lineage>
        <taxon>Bacteria</taxon>
        <taxon>Pseudomonadati</taxon>
        <taxon>Pseudomonadota</taxon>
        <taxon>Betaproteobacteria</taxon>
        <taxon>Burkholderiales</taxon>
        <taxon>Burkholderiaceae</taxon>
        <taxon>Paraburkholderia</taxon>
    </lineage>
</organism>
<dbReference type="GO" id="GO:0006974">
    <property type="term" value="P:DNA damage response"/>
    <property type="evidence" value="ECO:0007669"/>
    <property type="project" value="TreeGrafter"/>
</dbReference>
<dbReference type="InterPro" id="IPR038972">
    <property type="entry name" value="YiaA-like"/>
</dbReference>
<protein>
    <recommendedName>
        <fullName evidence="2">YiaAB two helix domain-containing protein</fullName>
    </recommendedName>
</protein>
<evidence type="ECO:0000313" key="3">
    <source>
        <dbReference type="EMBL" id="KAE8754894.1"/>
    </source>
</evidence>
<keyword evidence="1" id="KW-0472">Membrane</keyword>
<dbReference type="NCBIfam" id="NF008482">
    <property type="entry name" value="PRK11383.1"/>
    <property type="match status" value="1"/>
</dbReference>
<dbReference type="GO" id="GO:0005886">
    <property type="term" value="C:plasma membrane"/>
    <property type="evidence" value="ECO:0007669"/>
    <property type="project" value="TreeGrafter"/>
</dbReference>
<sequence length="189" mass="20531">MDRSAQQPSFAFIAASWGALLAGFCAYLVGLWNAGMQLNEKGYYFTVLVYGLYAAISLQKSVRDRAEGIPVTGIYYGLSWTSLVLAITLLAVGPFNATLALSEKGSYAMPFLLALFGAVSVQKTHVTSALFGRTSPKAKIRTAHRNRSTAFHERAGPPLQKGHTRYREARSKCWCRTVASGSIGIMCVP</sequence>
<comment type="caution">
    <text evidence="3">The sequence shown here is derived from an EMBL/GenBank/DDBJ whole genome shotgun (WGS) entry which is preliminary data.</text>
</comment>
<name>A0A6N6W563_9BURK</name>
<dbReference type="Pfam" id="PF05360">
    <property type="entry name" value="YiaAB"/>
    <property type="match status" value="2"/>
</dbReference>